<evidence type="ECO:0000256" key="1">
    <source>
        <dbReference type="SAM" id="MobiDB-lite"/>
    </source>
</evidence>
<keyword evidence="3" id="KW-1185">Reference proteome</keyword>
<feature type="region of interest" description="Disordered" evidence="1">
    <location>
        <begin position="24"/>
        <end position="45"/>
    </location>
</feature>
<sequence>MEQSGEHESWEAEEELADASVTIGLGKTGDESGYHTRNDPASPFQRQTAIDQRGLIEVKCQSCEIIHGVLSPDADEWATLLVYQINLDTTKRSRRILSSTVKFEFSSSTPGGRAPRIHEFAPSGRTALLPTTRDQMLVRGVEAGVDSGAMGLANAGVSLKWEKTSSQTTSDEARVSGSTLSDDFGRNVGACWALSENGSIKSGVPSQLRCAMLLARDDAGPFQCKITIAVEADWKSALFRLFGTTPTDDPVLFDPRIKPTNRLCKDYDLDNLAAVNLEELAEVRC</sequence>
<evidence type="ECO:0000313" key="2">
    <source>
        <dbReference type="EMBL" id="KAK0645717.1"/>
    </source>
</evidence>
<evidence type="ECO:0000313" key="3">
    <source>
        <dbReference type="Proteomes" id="UP001174936"/>
    </source>
</evidence>
<dbReference type="EMBL" id="JAULSV010000004">
    <property type="protein sequence ID" value="KAK0645717.1"/>
    <property type="molecule type" value="Genomic_DNA"/>
</dbReference>
<reference evidence="2" key="1">
    <citation type="submission" date="2023-06" db="EMBL/GenBank/DDBJ databases">
        <title>Genome-scale phylogeny and comparative genomics of the fungal order Sordariales.</title>
        <authorList>
            <consortium name="Lawrence Berkeley National Laboratory"/>
            <person name="Hensen N."/>
            <person name="Bonometti L."/>
            <person name="Westerberg I."/>
            <person name="Brannstrom I.O."/>
            <person name="Guillou S."/>
            <person name="Cros-Aarteil S."/>
            <person name="Calhoun S."/>
            <person name="Haridas S."/>
            <person name="Kuo A."/>
            <person name="Mondo S."/>
            <person name="Pangilinan J."/>
            <person name="Riley R."/>
            <person name="Labutti K."/>
            <person name="Andreopoulos B."/>
            <person name="Lipzen A."/>
            <person name="Chen C."/>
            <person name="Yanf M."/>
            <person name="Daum C."/>
            <person name="Ng V."/>
            <person name="Clum A."/>
            <person name="Steindorff A."/>
            <person name="Ohm R."/>
            <person name="Martin F."/>
            <person name="Silar P."/>
            <person name="Natvig D."/>
            <person name="Lalanne C."/>
            <person name="Gautier V."/>
            <person name="Ament-Velasquez S.L."/>
            <person name="Kruys A."/>
            <person name="Hutchinson M.I."/>
            <person name="Powell A.J."/>
            <person name="Barry K."/>
            <person name="Miller A.N."/>
            <person name="Grigoriev I.V."/>
            <person name="Debuchy R."/>
            <person name="Gladieux P."/>
            <person name="Thoren M.H."/>
            <person name="Johannesson H."/>
        </authorList>
    </citation>
    <scope>NUCLEOTIDE SEQUENCE</scope>
    <source>
        <strain evidence="2">SMH2532-1</strain>
    </source>
</reference>
<comment type="caution">
    <text evidence="2">The sequence shown here is derived from an EMBL/GenBank/DDBJ whole genome shotgun (WGS) entry which is preliminary data.</text>
</comment>
<gene>
    <name evidence="2" type="ORF">B0T16DRAFT_457714</name>
</gene>
<dbReference type="AlphaFoldDB" id="A0AA39Y6D8"/>
<name>A0AA39Y6D8_9PEZI</name>
<organism evidence="2 3">
    <name type="scientific">Cercophora newfieldiana</name>
    <dbReference type="NCBI Taxonomy" id="92897"/>
    <lineage>
        <taxon>Eukaryota</taxon>
        <taxon>Fungi</taxon>
        <taxon>Dikarya</taxon>
        <taxon>Ascomycota</taxon>
        <taxon>Pezizomycotina</taxon>
        <taxon>Sordariomycetes</taxon>
        <taxon>Sordariomycetidae</taxon>
        <taxon>Sordariales</taxon>
        <taxon>Lasiosphaeriaceae</taxon>
        <taxon>Cercophora</taxon>
    </lineage>
</organism>
<feature type="compositionally biased region" description="Basic and acidic residues" evidence="1">
    <location>
        <begin position="28"/>
        <end position="38"/>
    </location>
</feature>
<dbReference type="Proteomes" id="UP001174936">
    <property type="component" value="Unassembled WGS sequence"/>
</dbReference>
<proteinExistence type="predicted"/>
<accession>A0AA39Y6D8</accession>
<protein>
    <submittedName>
        <fullName evidence="2">Uncharacterized protein</fullName>
    </submittedName>
</protein>